<dbReference type="OrthoDB" id="6199498at2"/>
<dbReference type="AlphaFoldDB" id="A0A5E7EYS1"/>
<evidence type="ECO:0000313" key="1">
    <source>
        <dbReference type="EMBL" id="VVO32009.1"/>
    </source>
</evidence>
<accession>A0A5E7EYS1</accession>
<name>A0A5E7EYS1_PSEFL</name>
<dbReference type="Proteomes" id="UP000326557">
    <property type="component" value="Unassembled WGS sequence"/>
</dbReference>
<dbReference type="RefSeq" id="WP_150639748.1">
    <property type="nucleotide sequence ID" value="NZ_CABVHP010000021.1"/>
</dbReference>
<proteinExistence type="predicted"/>
<gene>
    <name evidence="1" type="ORF">PS704_05087</name>
</gene>
<dbReference type="EMBL" id="CABVHP010000021">
    <property type="protein sequence ID" value="VVO32009.1"/>
    <property type="molecule type" value="Genomic_DNA"/>
</dbReference>
<sequence length="523" mass="59832">MSTRVCFATQGELIKLAYDAFGVLPRKEATPDDFDENAKKATQKQLGRLAREEGHLVSNFGEVVQRLSNLLTSYLPSMRIMGAIGDPLADLYDAYSELVRTEGTFLDKAETLRYFMSIKAIPLLVVSLNQSLLRYKIADFALDTPKDEFWYLPSVTDDGKLLLPIEKVMRWAYELCEISQTQFHYPGKNAESDDARLQNNLDNAVNWTGGASLPALAALVRNFEDSFEAMAEHGREVPPAMRASILTALILARLTSYIAKEIVRAYSAHYLADVCGQFRTYALWIAEDVNEFKVEAEPAVQRQESPEAALAVWLNAYSDYWAFFYEKVGAVVDTLQRVQEARPGLPIREDVIAALKSKYGSFAVCTRLDLAQRKTSFAPPEGFAEMLHKGFLLKQGTATQWEQIDEYADQVKAYGLEEHLCWLEPWLRAVYHYRKADFKAAMSYFQDAFDSAKYRAGKNQYKLVNQYVEVAAKNDKRQCFKKGIEWAQYLGINVRWLREDEPTEEKLDYVYYMLKIARYDHQM</sequence>
<protein>
    <submittedName>
        <fullName evidence="1">Uncharacterized protein</fullName>
    </submittedName>
</protein>
<reference evidence="1 2" key="1">
    <citation type="submission" date="2019-09" db="EMBL/GenBank/DDBJ databases">
        <authorList>
            <person name="Chandra G."/>
            <person name="Truman W A."/>
        </authorList>
    </citation>
    <scope>NUCLEOTIDE SEQUENCE [LARGE SCALE GENOMIC DNA]</scope>
    <source>
        <strain evidence="1">PS704</strain>
    </source>
</reference>
<evidence type="ECO:0000313" key="2">
    <source>
        <dbReference type="Proteomes" id="UP000326557"/>
    </source>
</evidence>
<organism evidence="1 2">
    <name type="scientific">Pseudomonas fluorescens</name>
    <dbReference type="NCBI Taxonomy" id="294"/>
    <lineage>
        <taxon>Bacteria</taxon>
        <taxon>Pseudomonadati</taxon>
        <taxon>Pseudomonadota</taxon>
        <taxon>Gammaproteobacteria</taxon>
        <taxon>Pseudomonadales</taxon>
        <taxon>Pseudomonadaceae</taxon>
        <taxon>Pseudomonas</taxon>
    </lineage>
</organism>